<proteinExistence type="predicted"/>
<dbReference type="AlphaFoldDB" id="A0A1L9SVA5"/>
<name>A0A1L9SVA5_9EURO</name>
<evidence type="ECO:0000256" key="1">
    <source>
        <dbReference type="SAM" id="MobiDB-lite"/>
    </source>
</evidence>
<dbReference type="STRING" id="1073090.A0A1L9SVA5"/>
<evidence type="ECO:0008006" key="4">
    <source>
        <dbReference type="Google" id="ProtNLM"/>
    </source>
</evidence>
<gene>
    <name evidence="2" type="ORF">ASPZODRAFT_11850</name>
</gene>
<dbReference type="OrthoDB" id="5388207at2759"/>
<feature type="compositionally biased region" description="Basic and acidic residues" evidence="1">
    <location>
        <begin position="216"/>
        <end position="245"/>
    </location>
</feature>
<reference evidence="3" key="1">
    <citation type="journal article" date="2017" name="Genome Biol.">
        <title>Comparative genomics reveals high biological diversity and specific adaptations in the industrially and medically important fungal genus Aspergillus.</title>
        <authorList>
            <person name="de Vries R.P."/>
            <person name="Riley R."/>
            <person name="Wiebenga A."/>
            <person name="Aguilar-Osorio G."/>
            <person name="Amillis S."/>
            <person name="Uchima C.A."/>
            <person name="Anderluh G."/>
            <person name="Asadollahi M."/>
            <person name="Askin M."/>
            <person name="Barry K."/>
            <person name="Battaglia E."/>
            <person name="Bayram O."/>
            <person name="Benocci T."/>
            <person name="Braus-Stromeyer S.A."/>
            <person name="Caldana C."/>
            <person name="Canovas D."/>
            <person name="Cerqueira G.C."/>
            <person name="Chen F."/>
            <person name="Chen W."/>
            <person name="Choi C."/>
            <person name="Clum A."/>
            <person name="Dos Santos R.A."/>
            <person name="Damasio A.R."/>
            <person name="Diallinas G."/>
            <person name="Emri T."/>
            <person name="Fekete E."/>
            <person name="Flipphi M."/>
            <person name="Freyberg S."/>
            <person name="Gallo A."/>
            <person name="Gournas C."/>
            <person name="Habgood R."/>
            <person name="Hainaut M."/>
            <person name="Harispe M.L."/>
            <person name="Henrissat B."/>
            <person name="Hilden K.S."/>
            <person name="Hope R."/>
            <person name="Hossain A."/>
            <person name="Karabika E."/>
            <person name="Karaffa L."/>
            <person name="Karanyi Z."/>
            <person name="Krasevec N."/>
            <person name="Kuo A."/>
            <person name="Kusch H."/>
            <person name="LaButti K."/>
            <person name="Lagendijk E.L."/>
            <person name="Lapidus A."/>
            <person name="Levasseur A."/>
            <person name="Lindquist E."/>
            <person name="Lipzen A."/>
            <person name="Logrieco A.F."/>
            <person name="MacCabe A."/>
            <person name="Maekelae M.R."/>
            <person name="Malavazi I."/>
            <person name="Melin P."/>
            <person name="Meyer V."/>
            <person name="Mielnichuk N."/>
            <person name="Miskei M."/>
            <person name="Molnar A.P."/>
            <person name="Mule G."/>
            <person name="Ngan C.Y."/>
            <person name="Orejas M."/>
            <person name="Orosz E."/>
            <person name="Ouedraogo J.P."/>
            <person name="Overkamp K.M."/>
            <person name="Park H.-S."/>
            <person name="Perrone G."/>
            <person name="Piumi F."/>
            <person name="Punt P.J."/>
            <person name="Ram A.F."/>
            <person name="Ramon A."/>
            <person name="Rauscher S."/>
            <person name="Record E."/>
            <person name="Riano-Pachon D.M."/>
            <person name="Robert V."/>
            <person name="Roehrig J."/>
            <person name="Ruller R."/>
            <person name="Salamov A."/>
            <person name="Salih N.S."/>
            <person name="Samson R.A."/>
            <person name="Sandor E."/>
            <person name="Sanguinetti M."/>
            <person name="Schuetze T."/>
            <person name="Sepcic K."/>
            <person name="Shelest E."/>
            <person name="Sherlock G."/>
            <person name="Sophianopoulou V."/>
            <person name="Squina F.M."/>
            <person name="Sun H."/>
            <person name="Susca A."/>
            <person name="Todd R.B."/>
            <person name="Tsang A."/>
            <person name="Unkles S.E."/>
            <person name="van de Wiele N."/>
            <person name="van Rossen-Uffink D."/>
            <person name="Oliveira J.V."/>
            <person name="Vesth T.C."/>
            <person name="Visser J."/>
            <person name="Yu J.-H."/>
            <person name="Zhou M."/>
            <person name="Andersen M.R."/>
            <person name="Archer D.B."/>
            <person name="Baker S.E."/>
            <person name="Benoit I."/>
            <person name="Brakhage A.A."/>
            <person name="Braus G.H."/>
            <person name="Fischer R."/>
            <person name="Frisvad J.C."/>
            <person name="Goldman G.H."/>
            <person name="Houbraken J."/>
            <person name="Oakley B."/>
            <person name="Pocsi I."/>
            <person name="Scazzocchio C."/>
            <person name="Seiboth B."/>
            <person name="vanKuyk P.A."/>
            <person name="Wortman J."/>
            <person name="Dyer P.S."/>
            <person name="Grigoriev I.V."/>
        </authorList>
    </citation>
    <scope>NUCLEOTIDE SEQUENCE [LARGE SCALE GENOMIC DNA]</scope>
    <source>
        <strain evidence="3">CBS 506.65</strain>
    </source>
</reference>
<feature type="compositionally biased region" description="Polar residues" evidence="1">
    <location>
        <begin position="146"/>
        <end position="166"/>
    </location>
</feature>
<feature type="compositionally biased region" description="Basic and acidic residues" evidence="1">
    <location>
        <begin position="267"/>
        <end position="281"/>
    </location>
</feature>
<feature type="compositionally biased region" description="Low complexity" evidence="1">
    <location>
        <begin position="83"/>
        <end position="98"/>
    </location>
</feature>
<protein>
    <recommendedName>
        <fullName evidence="4">Solid-state culture expressed protein (Aos23)</fullName>
    </recommendedName>
</protein>
<dbReference type="RefSeq" id="XP_022585513.1">
    <property type="nucleotide sequence ID" value="XM_022721197.1"/>
</dbReference>
<sequence>MEYVDKVVHAASAIFAGDTGNDTTTQQQEQRQQSPVNTREEPLAGVQGKGTATDPYDAGNREEQPGAPFTQENTAAMSSMKDTSSPSTATATATASSSGPESRSGPTADPGPGQPAVDEPLESQQRTAPIVDDTMATSQQEDHPAEQQTAPVGTATSQQEDSPAEQRTQDPSRGESSQTTKPASSSETTTTDTSDASAGSAGSNNSTNGNPEEEDSNAKVSEEALKGPKTGAPREEFEFEKKMEGKPNAYQNNGTNGNGGNGGNNIKPKEKVKESPHENHHGNRASKTISKVKEKLHLGHSA</sequence>
<feature type="region of interest" description="Disordered" evidence="1">
    <location>
        <begin position="13"/>
        <end position="302"/>
    </location>
</feature>
<keyword evidence="3" id="KW-1185">Reference proteome</keyword>
<dbReference type="EMBL" id="KV878336">
    <property type="protein sequence ID" value="OJJ51003.1"/>
    <property type="molecule type" value="Genomic_DNA"/>
</dbReference>
<feature type="compositionally biased region" description="Basic and acidic residues" evidence="1">
    <location>
        <begin position="291"/>
        <end position="302"/>
    </location>
</feature>
<feature type="compositionally biased region" description="Low complexity" evidence="1">
    <location>
        <begin position="183"/>
        <end position="210"/>
    </location>
</feature>
<evidence type="ECO:0000313" key="3">
    <source>
        <dbReference type="Proteomes" id="UP000184188"/>
    </source>
</evidence>
<dbReference type="VEuPathDB" id="FungiDB:ASPZODRAFT_11850"/>
<accession>A0A1L9SVA5</accession>
<feature type="compositionally biased region" description="Polar residues" evidence="1">
    <location>
        <begin position="70"/>
        <end position="82"/>
    </location>
</feature>
<organism evidence="2 3">
    <name type="scientific">Penicilliopsis zonata CBS 506.65</name>
    <dbReference type="NCBI Taxonomy" id="1073090"/>
    <lineage>
        <taxon>Eukaryota</taxon>
        <taxon>Fungi</taxon>
        <taxon>Dikarya</taxon>
        <taxon>Ascomycota</taxon>
        <taxon>Pezizomycotina</taxon>
        <taxon>Eurotiomycetes</taxon>
        <taxon>Eurotiomycetidae</taxon>
        <taxon>Eurotiales</taxon>
        <taxon>Aspergillaceae</taxon>
        <taxon>Penicilliopsis</taxon>
    </lineage>
</organism>
<dbReference type="GeneID" id="34607662"/>
<evidence type="ECO:0000313" key="2">
    <source>
        <dbReference type="EMBL" id="OJJ51003.1"/>
    </source>
</evidence>
<dbReference type="Proteomes" id="UP000184188">
    <property type="component" value="Unassembled WGS sequence"/>
</dbReference>
<feature type="compositionally biased region" description="Low complexity" evidence="1">
    <location>
        <begin position="23"/>
        <end position="33"/>
    </location>
</feature>